<proteinExistence type="predicted"/>
<dbReference type="AlphaFoldDB" id="A0A0W0XRI4"/>
<keyword evidence="2" id="KW-1185">Reference proteome</keyword>
<name>A0A0W0XRI4_9GAMM</name>
<dbReference type="PATRIC" id="fig|458.5.peg.2281"/>
<protein>
    <submittedName>
        <fullName evidence="1">Uncharacterized protein</fullName>
    </submittedName>
</protein>
<evidence type="ECO:0000313" key="2">
    <source>
        <dbReference type="Proteomes" id="UP000054608"/>
    </source>
</evidence>
<dbReference type="EMBL" id="LNYT01000020">
    <property type="protein sequence ID" value="KTD47269.1"/>
    <property type="molecule type" value="Genomic_DNA"/>
</dbReference>
<evidence type="ECO:0000313" key="1">
    <source>
        <dbReference type="EMBL" id="KTD47269.1"/>
    </source>
</evidence>
<gene>
    <name evidence="1" type="ORF">Lrub_2191</name>
</gene>
<reference evidence="1 2" key="1">
    <citation type="submission" date="2015-11" db="EMBL/GenBank/DDBJ databases">
        <title>Genomic analysis of 38 Legionella species identifies large and diverse effector repertoires.</title>
        <authorList>
            <person name="Burstein D."/>
            <person name="Amaro F."/>
            <person name="Zusman T."/>
            <person name="Lifshitz Z."/>
            <person name="Cohen O."/>
            <person name="Gilbert J.A."/>
            <person name="Pupko T."/>
            <person name="Shuman H.A."/>
            <person name="Segal G."/>
        </authorList>
    </citation>
    <scope>NUCLEOTIDE SEQUENCE [LARGE SCALE GENOMIC DNA]</scope>
    <source>
        <strain evidence="1 2">WA-270A-C2</strain>
    </source>
</reference>
<sequence length="100" mass="11619">MTLTHQDIMRQLRQQNYVLVPFALPSPVIHDAMAAFFRFLDEPPAIREHIDFTVAPLHRRGDVGFKQRDPGEDIYNDSKEFFHFHPAILNAAARFSLSNR</sequence>
<comment type="caution">
    <text evidence="1">The sequence shown here is derived from an EMBL/GenBank/DDBJ whole genome shotgun (WGS) entry which is preliminary data.</text>
</comment>
<dbReference type="Proteomes" id="UP000054608">
    <property type="component" value="Unassembled WGS sequence"/>
</dbReference>
<organism evidence="1 2">
    <name type="scientific">Legionella rubrilucens</name>
    <dbReference type="NCBI Taxonomy" id="458"/>
    <lineage>
        <taxon>Bacteria</taxon>
        <taxon>Pseudomonadati</taxon>
        <taxon>Pseudomonadota</taxon>
        <taxon>Gammaproteobacteria</taxon>
        <taxon>Legionellales</taxon>
        <taxon>Legionellaceae</taxon>
        <taxon>Legionella</taxon>
    </lineage>
</organism>
<accession>A0A0W0XRI4</accession>
<dbReference type="STRING" id="458.Lrub_2191"/>